<feature type="transmembrane region" description="Helical" evidence="1">
    <location>
        <begin position="82"/>
        <end position="100"/>
    </location>
</feature>
<evidence type="ECO:0000313" key="3">
    <source>
        <dbReference type="Proteomes" id="UP000254060"/>
    </source>
</evidence>
<keyword evidence="1" id="KW-0472">Membrane</keyword>
<organism evidence="2 3">
    <name type="scientific">Exiguobacterium aurantiacum</name>
    <dbReference type="NCBI Taxonomy" id="33987"/>
    <lineage>
        <taxon>Bacteria</taxon>
        <taxon>Bacillati</taxon>
        <taxon>Bacillota</taxon>
        <taxon>Bacilli</taxon>
        <taxon>Bacillales</taxon>
        <taxon>Bacillales Family XII. Incertae Sedis</taxon>
        <taxon>Exiguobacterium</taxon>
    </lineage>
</organism>
<evidence type="ECO:0000256" key="1">
    <source>
        <dbReference type="SAM" id="Phobius"/>
    </source>
</evidence>
<dbReference type="Proteomes" id="UP000254060">
    <property type="component" value="Unassembled WGS sequence"/>
</dbReference>
<dbReference type="EMBL" id="UGGP01000001">
    <property type="protein sequence ID" value="STO09247.1"/>
    <property type="molecule type" value="Genomic_DNA"/>
</dbReference>
<sequence length="162" mass="19120">MTKQERIQALGQYREKHQRSSLWLTMALIFFNSFTLGFEDFWWVWGIGSLLVSIGLVRIMLREGKKAMTLTTGRGELLTKRLYGMYPLWMVWVTAAVIFSRLGVPIIGWMVYGVCSVMLGWHHYTTRRQLEHVDPNQPTRNDISRFYRSYERSTYGNERNTN</sequence>
<keyword evidence="1" id="KW-1133">Transmembrane helix</keyword>
<dbReference type="STRING" id="1397694.GCA_000702585_00089"/>
<evidence type="ECO:0008006" key="4">
    <source>
        <dbReference type="Google" id="ProtNLM"/>
    </source>
</evidence>
<keyword evidence="1" id="KW-0812">Transmembrane</keyword>
<reference evidence="2 3" key="1">
    <citation type="submission" date="2018-06" db="EMBL/GenBank/DDBJ databases">
        <authorList>
            <consortium name="Pathogen Informatics"/>
            <person name="Doyle S."/>
        </authorList>
    </citation>
    <scope>NUCLEOTIDE SEQUENCE [LARGE SCALE GENOMIC DNA]</scope>
    <source>
        <strain evidence="2 3">NCTC13163</strain>
    </source>
</reference>
<gene>
    <name evidence="2" type="ORF">NCTC13163_02664</name>
</gene>
<dbReference type="AlphaFoldDB" id="A0A377FWQ6"/>
<dbReference type="RefSeq" id="WP_029333715.1">
    <property type="nucleotide sequence ID" value="NZ_UGGP01000001.1"/>
</dbReference>
<feature type="transmembrane region" description="Helical" evidence="1">
    <location>
        <begin position="106"/>
        <end position="124"/>
    </location>
</feature>
<evidence type="ECO:0000313" key="2">
    <source>
        <dbReference type="EMBL" id="STO09247.1"/>
    </source>
</evidence>
<feature type="transmembrane region" description="Helical" evidence="1">
    <location>
        <begin position="42"/>
        <end position="61"/>
    </location>
</feature>
<feature type="transmembrane region" description="Helical" evidence="1">
    <location>
        <begin position="20"/>
        <end position="36"/>
    </location>
</feature>
<name>A0A377FWQ6_9BACL</name>
<accession>A0A377FWQ6</accession>
<proteinExistence type="predicted"/>
<dbReference type="OrthoDB" id="2353256at2"/>
<protein>
    <recommendedName>
        <fullName evidence="4">Transmembrane protein</fullName>
    </recommendedName>
</protein>